<evidence type="ECO:0000313" key="1">
    <source>
        <dbReference type="EMBL" id="PHT59211.1"/>
    </source>
</evidence>
<proteinExistence type="predicted"/>
<evidence type="ECO:0000313" key="2">
    <source>
        <dbReference type="Proteomes" id="UP000224567"/>
    </source>
</evidence>
<dbReference type="OrthoDB" id="1002091at2759"/>
<accession>A0A2G2XPD1</accession>
<sequence>MKKKSTKNFREYAIRWREQAARVKPPMKESKIVEVFIQAPDEKYYQYLLPASVKPFIEVLKIGEMIEDGIKIGHIGHSIEDCRYLKREIEKMIQDKSIMVQNINSGKSSSHADVQTSG</sequence>
<keyword evidence="2" id="KW-1185">Reference proteome</keyword>
<dbReference type="AlphaFoldDB" id="A0A2G2XPD1"/>
<dbReference type="PANTHER" id="PTHR32108:SF9">
    <property type="entry name" value="REVERSE TRANSCRIPTASE RNASE H-LIKE DOMAIN-CONTAINING PROTEIN"/>
    <property type="match status" value="1"/>
</dbReference>
<name>A0A2G2XPD1_CAPBA</name>
<reference evidence="1 2" key="1">
    <citation type="journal article" date="2017" name="Genome Biol.">
        <title>New reference genome sequences of hot pepper reveal the massive evolution of plant disease-resistance genes by retroduplication.</title>
        <authorList>
            <person name="Kim S."/>
            <person name="Park J."/>
            <person name="Yeom S.I."/>
            <person name="Kim Y.M."/>
            <person name="Seo E."/>
            <person name="Kim K.T."/>
            <person name="Kim M.S."/>
            <person name="Lee J.M."/>
            <person name="Cheong K."/>
            <person name="Shin H.S."/>
            <person name="Kim S.B."/>
            <person name="Han K."/>
            <person name="Lee J."/>
            <person name="Park M."/>
            <person name="Lee H.A."/>
            <person name="Lee H.Y."/>
            <person name="Lee Y."/>
            <person name="Oh S."/>
            <person name="Lee J.H."/>
            <person name="Choi E."/>
            <person name="Choi E."/>
            <person name="Lee S.E."/>
            <person name="Jeon J."/>
            <person name="Kim H."/>
            <person name="Choi G."/>
            <person name="Song H."/>
            <person name="Lee J."/>
            <person name="Lee S.C."/>
            <person name="Kwon J.K."/>
            <person name="Lee H.Y."/>
            <person name="Koo N."/>
            <person name="Hong Y."/>
            <person name="Kim R.W."/>
            <person name="Kang W.H."/>
            <person name="Huh J.H."/>
            <person name="Kang B.C."/>
            <person name="Yang T.J."/>
            <person name="Lee Y.H."/>
            <person name="Bennetzen J.L."/>
            <person name="Choi D."/>
        </authorList>
    </citation>
    <scope>NUCLEOTIDE SEQUENCE [LARGE SCALE GENOMIC DNA]</scope>
    <source>
        <strain evidence="2">cv. PBC81</strain>
    </source>
</reference>
<organism evidence="1 2">
    <name type="scientific">Capsicum baccatum</name>
    <name type="common">Peruvian pepper</name>
    <dbReference type="NCBI Taxonomy" id="33114"/>
    <lineage>
        <taxon>Eukaryota</taxon>
        <taxon>Viridiplantae</taxon>
        <taxon>Streptophyta</taxon>
        <taxon>Embryophyta</taxon>
        <taxon>Tracheophyta</taxon>
        <taxon>Spermatophyta</taxon>
        <taxon>Magnoliopsida</taxon>
        <taxon>eudicotyledons</taxon>
        <taxon>Gunneridae</taxon>
        <taxon>Pentapetalae</taxon>
        <taxon>asterids</taxon>
        <taxon>lamiids</taxon>
        <taxon>Solanales</taxon>
        <taxon>Solanaceae</taxon>
        <taxon>Solanoideae</taxon>
        <taxon>Capsiceae</taxon>
        <taxon>Capsicum</taxon>
    </lineage>
</organism>
<dbReference type="PANTHER" id="PTHR32108">
    <property type="entry name" value="DNA-DIRECTED RNA POLYMERASE SUBUNIT ALPHA"/>
    <property type="match status" value="1"/>
</dbReference>
<reference evidence="2" key="2">
    <citation type="journal article" date="2017" name="J. Anim. Genet.">
        <title>Multiple reference genome sequences of hot pepper reveal the massive evolution of plant disease resistance genes by retroduplication.</title>
        <authorList>
            <person name="Kim S."/>
            <person name="Park J."/>
            <person name="Yeom S.-I."/>
            <person name="Kim Y.-M."/>
            <person name="Seo E."/>
            <person name="Kim K.-T."/>
            <person name="Kim M.-S."/>
            <person name="Lee J.M."/>
            <person name="Cheong K."/>
            <person name="Shin H.-S."/>
            <person name="Kim S.-B."/>
            <person name="Han K."/>
            <person name="Lee J."/>
            <person name="Park M."/>
            <person name="Lee H.-A."/>
            <person name="Lee H.-Y."/>
            <person name="Lee Y."/>
            <person name="Oh S."/>
            <person name="Lee J.H."/>
            <person name="Choi E."/>
            <person name="Choi E."/>
            <person name="Lee S.E."/>
            <person name="Jeon J."/>
            <person name="Kim H."/>
            <person name="Choi G."/>
            <person name="Song H."/>
            <person name="Lee J."/>
            <person name="Lee S.-C."/>
            <person name="Kwon J.-K."/>
            <person name="Lee H.-Y."/>
            <person name="Koo N."/>
            <person name="Hong Y."/>
            <person name="Kim R.W."/>
            <person name="Kang W.-H."/>
            <person name="Huh J.H."/>
            <person name="Kang B.-C."/>
            <person name="Yang T.-J."/>
            <person name="Lee Y.-H."/>
            <person name="Bennetzen J.L."/>
            <person name="Choi D."/>
        </authorList>
    </citation>
    <scope>NUCLEOTIDE SEQUENCE [LARGE SCALE GENOMIC DNA]</scope>
    <source>
        <strain evidence="2">cv. PBC81</strain>
    </source>
</reference>
<dbReference type="STRING" id="33114.A0A2G2XPD1"/>
<protein>
    <submittedName>
        <fullName evidence="1">Uncharacterized protein</fullName>
    </submittedName>
</protein>
<dbReference type="Proteomes" id="UP000224567">
    <property type="component" value="Unassembled WGS sequence"/>
</dbReference>
<comment type="caution">
    <text evidence="1">The sequence shown here is derived from an EMBL/GenBank/DDBJ whole genome shotgun (WGS) entry which is preliminary data.</text>
</comment>
<dbReference type="EMBL" id="MLFT02000001">
    <property type="protein sequence ID" value="PHT59211.1"/>
    <property type="molecule type" value="Genomic_DNA"/>
</dbReference>
<gene>
    <name evidence="1" type="ORF">CQW23_01574</name>
</gene>